<reference evidence="17" key="1">
    <citation type="submission" date="2023-03" db="EMBL/GenBank/DDBJ databases">
        <title>Massive genome expansion in bonnet fungi (Mycena s.s.) driven by repeated elements and novel gene families across ecological guilds.</title>
        <authorList>
            <consortium name="Lawrence Berkeley National Laboratory"/>
            <person name="Harder C.B."/>
            <person name="Miyauchi S."/>
            <person name="Viragh M."/>
            <person name="Kuo A."/>
            <person name="Thoen E."/>
            <person name="Andreopoulos B."/>
            <person name="Lu D."/>
            <person name="Skrede I."/>
            <person name="Drula E."/>
            <person name="Henrissat B."/>
            <person name="Morin E."/>
            <person name="Kohler A."/>
            <person name="Barry K."/>
            <person name="LaButti K."/>
            <person name="Morin E."/>
            <person name="Salamov A."/>
            <person name="Lipzen A."/>
            <person name="Mereny Z."/>
            <person name="Hegedus B."/>
            <person name="Baldrian P."/>
            <person name="Stursova M."/>
            <person name="Weitz H."/>
            <person name="Taylor A."/>
            <person name="Grigoriev I.V."/>
            <person name="Nagy L.G."/>
            <person name="Martin F."/>
            <person name="Kauserud H."/>
        </authorList>
    </citation>
    <scope>NUCLEOTIDE SEQUENCE</scope>
    <source>
        <strain evidence="17">CBHHK173m</strain>
    </source>
</reference>
<evidence type="ECO:0000256" key="5">
    <source>
        <dbReference type="ARBA" id="ARBA00005051"/>
    </source>
</evidence>
<evidence type="ECO:0000256" key="8">
    <source>
        <dbReference type="ARBA" id="ARBA00022679"/>
    </source>
</evidence>
<gene>
    <name evidence="17" type="ORF">B0H15DRAFT_831542</name>
</gene>
<dbReference type="PROSITE" id="PS00794">
    <property type="entry name" value="HPPK"/>
    <property type="match status" value="1"/>
</dbReference>
<comment type="caution">
    <text evidence="17">The sequence shown here is derived from an EMBL/GenBank/DDBJ whole genome shotgun (WGS) entry which is preliminary data.</text>
</comment>
<dbReference type="InterPro" id="IPR035907">
    <property type="entry name" value="Hppk_sf"/>
</dbReference>
<keyword evidence="10" id="KW-0547">Nucleotide-binding</keyword>
<dbReference type="InterPro" id="IPR045031">
    <property type="entry name" value="DHP_synth-like"/>
</dbReference>
<evidence type="ECO:0000256" key="1">
    <source>
        <dbReference type="ARBA" id="ARBA00000012"/>
    </source>
</evidence>
<comment type="catalytic activity">
    <reaction evidence="2">
        <text>6-hydroxymethyl-7,8-dihydropterin + ATP = (7,8-dihydropterin-6-yl)methyl diphosphate + AMP + H(+)</text>
        <dbReference type="Rhea" id="RHEA:11412"/>
        <dbReference type="ChEBI" id="CHEBI:15378"/>
        <dbReference type="ChEBI" id="CHEBI:30616"/>
        <dbReference type="ChEBI" id="CHEBI:44841"/>
        <dbReference type="ChEBI" id="CHEBI:72950"/>
        <dbReference type="ChEBI" id="CHEBI:456215"/>
        <dbReference type="EC" id="2.7.6.3"/>
    </reaction>
</comment>
<keyword evidence="11" id="KW-0418">Kinase</keyword>
<evidence type="ECO:0000256" key="15">
    <source>
        <dbReference type="ARBA" id="ARBA00023268"/>
    </source>
</evidence>
<keyword evidence="14" id="KW-0289">Folate biosynthesis</keyword>
<dbReference type="Gene3D" id="3.30.70.560">
    <property type="entry name" value="7,8-Dihydro-6-hydroxymethylpterin-pyrophosphokinase HPPK"/>
    <property type="match status" value="1"/>
</dbReference>
<dbReference type="PROSITE" id="PS00793">
    <property type="entry name" value="DHPS_2"/>
    <property type="match status" value="1"/>
</dbReference>
<name>A0AAD6U9C0_9AGAR</name>
<protein>
    <submittedName>
        <fullName evidence="17">Dihydropteroate synthase-like protein</fullName>
    </submittedName>
</protein>
<dbReference type="PROSITE" id="PS50972">
    <property type="entry name" value="PTERIN_BINDING"/>
    <property type="match status" value="1"/>
</dbReference>
<evidence type="ECO:0000313" key="17">
    <source>
        <dbReference type="EMBL" id="KAJ7093999.1"/>
    </source>
</evidence>
<evidence type="ECO:0000256" key="7">
    <source>
        <dbReference type="ARBA" id="ARBA00009951"/>
    </source>
</evidence>
<dbReference type="CDD" id="cd00483">
    <property type="entry name" value="HPPK"/>
    <property type="match status" value="1"/>
</dbReference>
<dbReference type="NCBIfam" id="TIGR01498">
    <property type="entry name" value="folK"/>
    <property type="match status" value="1"/>
</dbReference>
<evidence type="ECO:0000256" key="9">
    <source>
        <dbReference type="ARBA" id="ARBA00022723"/>
    </source>
</evidence>
<evidence type="ECO:0000256" key="12">
    <source>
        <dbReference type="ARBA" id="ARBA00022840"/>
    </source>
</evidence>
<dbReference type="SUPFAM" id="SSF55083">
    <property type="entry name" value="6-hydroxymethyl-7,8-dihydropterin pyrophosphokinase, HPPK"/>
    <property type="match status" value="1"/>
</dbReference>
<keyword evidence="13" id="KW-0460">Magnesium</keyword>
<keyword evidence="8" id="KW-0808">Transferase</keyword>
<comment type="cofactor">
    <cofactor evidence="3">
        <name>Mg(2+)</name>
        <dbReference type="ChEBI" id="CHEBI:18420"/>
    </cofactor>
</comment>
<dbReference type="PANTHER" id="PTHR20941:SF1">
    <property type="entry name" value="FOLIC ACID SYNTHESIS PROTEIN FOL1"/>
    <property type="match status" value="1"/>
</dbReference>
<evidence type="ECO:0000256" key="10">
    <source>
        <dbReference type="ARBA" id="ARBA00022741"/>
    </source>
</evidence>
<evidence type="ECO:0000256" key="2">
    <source>
        <dbReference type="ARBA" id="ARBA00000198"/>
    </source>
</evidence>
<evidence type="ECO:0000256" key="14">
    <source>
        <dbReference type="ARBA" id="ARBA00022909"/>
    </source>
</evidence>
<evidence type="ECO:0000256" key="6">
    <source>
        <dbReference type="ARBA" id="ARBA00009640"/>
    </source>
</evidence>
<dbReference type="GO" id="GO:0005740">
    <property type="term" value="C:mitochondrial envelope"/>
    <property type="evidence" value="ECO:0007669"/>
    <property type="project" value="TreeGrafter"/>
</dbReference>
<evidence type="ECO:0000256" key="3">
    <source>
        <dbReference type="ARBA" id="ARBA00001946"/>
    </source>
</evidence>
<dbReference type="InterPro" id="IPR000489">
    <property type="entry name" value="Pterin-binding_dom"/>
</dbReference>
<evidence type="ECO:0000256" key="4">
    <source>
        <dbReference type="ARBA" id="ARBA00004763"/>
    </source>
</evidence>
<dbReference type="GO" id="GO:0046656">
    <property type="term" value="P:folic acid biosynthetic process"/>
    <property type="evidence" value="ECO:0007669"/>
    <property type="project" value="UniProtKB-KW"/>
</dbReference>
<dbReference type="Pfam" id="PF02152">
    <property type="entry name" value="FolB"/>
    <property type="match status" value="2"/>
</dbReference>
<dbReference type="GO" id="GO:0005524">
    <property type="term" value="F:ATP binding"/>
    <property type="evidence" value="ECO:0007669"/>
    <property type="project" value="UniProtKB-KW"/>
</dbReference>
<keyword evidence="15" id="KW-0511">Multifunctional enzyme</keyword>
<dbReference type="InterPro" id="IPR011005">
    <property type="entry name" value="Dihydropteroate_synth-like_sf"/>
</dbReference>
<dbReference type="Pfam" id="PF01288">
    <property type="entry name" value="HPPK"/>
    <property type="match status" value="1"/>
</dbReference>
<dbReference type="NCBIfam" id="TIGR01496">
    <property type="entry name" value="DHPS"/>
    <property type="match status" value="1"/>
</dbReference>
<dbReference type="SMART" id="SM00905">
    <property type="entry name" value="FolB"/>
    <property type="match status" value="2"/>
</dbReference>
<evidence type="ECO:0000256" key="13">
    <source>
        <dbReference type="ARBA" id="ARBA00022842"/>
    </source>
</evidence>
<dbReference type="Proteomes" id="UP001222325">
    <property type="component" value="Unassembled WGS sequence"/>
</dbReference>
<dbReference type="EMBL" id="JARJCN010000015">
    <property type="protein sequence ID" value="KAJ7093999.1"/>
    <property type="molecule type" value="Genomic_DNA"/>
</dbReference>
<comment type="catalytic activity">
    <reaction evidence="1">
        <text>(7,8-dihydropterin-6-yl)methyl diphosphate + 4-aminobenzoate = 7,8-dihydropteroate + diphosphate</text>
        <dbReference type="Rhea" id="RHEA:19949"/>
        <dbReference type="ChEBI" id="CHEBI:17836"/>
        <dbReference type="ChEBI" id="CHEBI:17839"/>
        <dbReference type="ChEBI" id="CHEBI:33019"/>
        <dbReference type="ChEBI" id="CHEBI:72950"/>
        <dbReference type="EC" id="2.5.1.15"/>
    </reaction>
</comment>
<dbReference type="InterPro" id="IPR006157">
    <property type="entry name" value="FolB_dom"/>
</dbReference>
<keyword evidence="12" id="KW-0067">ATP-binding</keyword>
<dbReference type="InterPro" id="IPR006390">
    <property type="entry name" value="DHP_synth_dom"/>
</dbReference>
<comment type="similarity">
    <text evidence="7">In the C-terminal section; belongs to the DHPS family.</text>
</comment>
<dbReference type="CDD" id="cd00739">
    <property type="entry name" value="DHPS"/>
    <property type="match status" value="1"/>
</dbReference>
<proteinExistence type="inferred from homology"/>
<evidence type="ECO:0000313" key="18">
    <source>
        <dbReference type="Proteomes" id="UP001222325"/>
    </source>
</evidence>
<dbReference type="AlphaFoldDB" id="A0AAD6U9C0"/>
<dbReference type="GO" id="GO:0046872">
    <property type="term" value="F:metal ion binding"/>
    <property type="evidence" value="ECO:0007669"/>
    <property type="project" value="UniProtKB-KW"/>
</dbReference>
<dbReference type="InterPro" id="IPR043133">
    <property type="entry name" value="GTP-CH-I_C/QueF"/>
</dbReference>
<dbReference type="GO" id="GO:0004156">
    <property type="term" value="F:dihydropteroate synthase activity"/>
    <property type="evidence" value="ECO:0007669"/>
    <property type="project" value="UniProtKB-EC"/>
</dbReference>
<dbReference type="Gene3D" id="3.30.1130.10">
    <property type="match status" value="2"/>
</dbReference>
<dbReference type="GO" id="GO:0003848">
    <property type="term" value="F:2-amino-4-hydroxy-6-hydroxymethyldihydropteridine diphosphokinase activity"/>
    <property type="evidence" value="ECO:0007669"/>
    <property type="project" value="UniProtKB-EC"/>
</dbReference>
<comment type="pathway">
    <text evidence="5">Cofactor biosynthesis; tetrahydrofolate biosynthesis; 2-amino-4-hydroxy-6-hydroxymethyl-7,8-dihydropteridine diphosphate from 7,8-dihydroneopterin triphosphate: step 4/4.</text>
</comment>
<comment type="pathway">
    <text evidence="4">Cofactor biosynthesis; tetrahydrofolate biosynthesis; 7,8-dihydrofolate from 2-amino-4-hydroxy-6-hydroxymethyl-7,8-dihydropteridine diphosphate and 4-aminobenzoate: step 1/2.</text>
</comment>
<dbReference type="SUPFAM" id="SSF51717">
    <property type="entry name" value="Dihydropteroate synthetase-like"/>
    <property type="match status" value="1"/>
</dbReference>
<dbReference type="GO" id="GO:0046654">
    <property type="term" value="P:tetrahydrofolate biosynthetic process"/>
    <property type="evidence" value="ECO:0007669"/>
    <property type="project" value="TreeGrafter"/>
</dbReference>
<dbReference type="SUPFAM" id="SSF55620">
    <property type="entry name" value="Tetrahydrobiopterin biosynthesis enzymes-like"/>
    <property type="match status" value="2"/>
</dbReference>
<dbReference type="GO" id="GO:0004150">
    <property type="term" value="F:dihydroneopterin aldolase activity"/>
    <property type="evidence" value="ECO:0007669"/>
    <property type="project" value="InterPro"/>
</dbReference>
<dbReference type="PANTHER" id="PTHR20941">
    <property type="entry name" value="FOLATE SYNTHESIS PROTEINS"/>
    <property type="match status" value="1"/>
</dbReference>
<keyword evidence="9" id="KW-0479">Metal-binding</keyword>
<organism evidence="17 18">
    <name type="scientific">Mycena belliarum</name>
    <dbReference type="NCBI Taxonomy" id="1033014"/>
    <lineage>
        <taxon>Eukaryota</taxon>
        <taxon>Fungi</taxon>
        <taxon>Dikarya</taxon>
        <taxon>Basidiomycota</taxon>
        <taxon>Agaricomycotina</taxon>
        <taxon>Agaricomycetes</taxon>
        <taxon>Agaricomycetidae</taxon>
        <taxon>Agaricales</taxon>
        <taxon>Marasmiineae</taxon>
        <taxon>Mycenaceae</taxon>
        <taxon>Mycena</taxon>
    </lineage>
</organism>
<evidence type="ECO:0000259" key="16">
    <source>
        <dbReference type="PROSITE" id="PS50972"/>
    </source>
</evidence>
<evidence type="ECO:0000256" key="11">
    <source>
        <dbReference type="ARBA" id="ARBA00022777"/>
    </source>
</evidence>
<dbReference type="Gene3D" id="3.20.20.20">
    <property type="entry name" value="Dihydropteroate synthase-like"/>
    <property type="match status" value="1"/>
</dbReference>
<comment type="similarity">
    <text evidence="6">In the N-terminal section; belongs to the DHNA family.</text>
</comment>
<dbReference type="Pfam" id="PF00809">
    <property type="entry name" value="Pterin_bind"/>
    <property type="match status" value="1"/>
</dbReference>
<sequence length="825" mass="89961">MPQPTPRRDTIRINDLLLTVPLLTGSIWPKPSGVAVVQPVLISLSIPHNISSTAATDDLSHTINYSLLCSALRDSLNDKTLPLESLESLSVQIFDILLGSNVSEAHLRIVQSRAPLNCKAVGVECISTRGSGMPWTTGYVKQFLEDLECSVIVGVNACEREERQVVRVNISVERWDSGLKRENWLDFRAMTRLLYEKITETSFQTLEALASFIAEETLHRLSAEKTNDLQVPPLVNVKAAKPSAIVFASSSEVEISRTYVDYPETFIRGTRMLVGDHNLASDIRIHTAALALGSNIGDRFYNIELALRLLETPEAILGTKDAIIAVVNTSFMYESAPMYVTDQPLFINCACMIETNLPPMALLKVLKLIETTVGRVPSVRNGPRAVDLDIIFYDDAVSDTRATPWQELDDLEGELVIPHPRSTEREFVLRPLNDMIPDFIHPRAQRSISTLLAALDIPPDIPSMHKVIPFPQCPPPSDYKFPHSVPLVPPTLTYWSLPSSPSPNLSRTRTNHQTRVMATLNMTPDSFSDGATHNTLPAALEYAQRAFAAGASILDVGGFSTRPGAAFVSVEEEIARVVPCVAAIRAGNAQLPLSVDTFRPEVARAAILAGANCINDVYSFTGQGSYPVQQSEGGDAGRCMSDMKSIAREFAVPVVLMHSRGDAGEDKDYDAYGYTGITGRVLEGVRVELGTKLDLIVKGKGGVRRWFVIVDPGIGFSKSLDGNLEVLRDAAAITADLHVGTGRDRRPNPLAGHPQLIGTSKKSFLGVILQQAGGTKVEPKERGWATAAAVACAVQQGAAIVRVHDTREMVDVVQVANALWSLRRD</sequence>
<keyword evidence="18" id="KW-1185">Reference proteome</keyword>
<accession>A0AAD6U9C0</accession>
<feature type="domain" description="Pterin-binding" evidence="16">
    <location>
        <begin position="514"/>
        <end position="814"/>
    </location>
</feature>
<dbReference type="GO" id="GO:0016301">
    <property type="term" value="F:kinase activity"/>
    <property type="evidence" value="ECO:0007669"/>
    <property type="project" value="UniProtKB-KW"/>
</dbReference>
<dbReference type="InterPro" id="IPR000550">
    <property type="entry name" value="Hppk"/>
</dbReference>